<comment type="caution">
    <text evidence="2">The sequence shown here is derived from an EMBL/GenBank/DDBJ whole genome shotgun (WGS) entry which is preliminary data.</text>
</comment>
<evidence type="ECO:0000256" key="1">
    <source>
        <dbReference type="SAM" id="MobiDB-lite"/>
    </source>
</evidence>
<organism evidence="2 3">
    <name type="scientific">Saitozyma podzolica</name>
    <dbReference type="NCBI Taxonomy" id="1890683"/>
    <lineage>
        <taxon>Eukaryota</taxon>
        <taxon>Fungi</taxon>
        <taxon>Dikarya</taxon>
        <taxon>Basidiomycota</taxon>
        <taxon>Agaricomycotina</taxon>
        <taxon>Tremellomycetes</taxon>
        <taxon>Tremellales</taxon>
        <taxon>Trimorphomycetaceae</taxon>
        <taxon>Saitozyma</taxon>
    </lineage>
</organism>
<evidence type="ECO:0000313" key="2">
    <source>
        <dbReference type="EMBL" id="RSH85606.1"/>
    </source>
</evidence>
<dbReference type="Proteomes" id="UP000279259">
    <property type="component" value="Unassembled WGS sequence"/>
</dbReference>
<feature type="compositionally biased region" description="Polar residues" evidence="1">
    <location>
        <begin position="12"/>
        <end position="21"/>
    </location>
</feature>
<reference evidence="2 3" key="1">
    <citation type="submission" date="2018-11" db="EMBL/GenBank/DDBJ databases">
        <title>Genome sequence of Saitozyma podzolica DSM 27192.</title>
        <authorList>
            <person name="Aliyu H."/>
            <person name="Gorte O."/>
            <person name="Ochsenreither K."/>
        </authorList>
    </citation>
    <scope>NUCLEOTIDE SEQUENCE [LARGE SCALE GENOMIC DNA]</scope>
    <source>
        <strain evidence="2 3">DSM 27192</strain>
    </source>
</reference>
<accession>A0A427Y394</accession>
<feature type="compositionally biased region" description="Basic residues" evidence="1">
    <location>
        <begin position="27"/>
        <end position="36"/>
    </location>
</feature>
<dbReference type="AlphaFoldDB" id="A0A427Y394"/>
<feature type="compositionally biased region" description="Basic and acidic residues" evidence="1">
    <location>
        <begin position="47"/>
        <end position="58"/>
    </location>
</feature>
<keyword evidence="3" id="KW-1185">Reference proteome</keyword>
<evidence type="ECO:0000313" key="3">
    <source>
        <dbReference type="Proteomes" id="UP000279259"/>
    </source>
</evidence>
<name>A0A427Y394_9TREE</name>
<protein>
    <submittedName>
        <fullName evidence="2">Uncharacterized protein</fullName>
    </submittedName>
</protein>
<dbReference type="EMBL" id="RSCD01000019">
    <property type="protein sequence ID" value="RSH85606.1"/>
    <property type="molecule type" value="Genomic_DNA"/>
</dbReference>
<gene>
    <name evidence="2" type="ORF">EHS25_003745</name>
</gene>
<sequence>MRSAEADGSVIPTHSASTRPLAQQYRVVRHGTRVSRKVTAPPTHGAAQREEAHGEDRLAHKHRSTSQWGGHGTRADGGTAVGVEIRSRKMGSAGVSGSCAACLLRRGASVDVADGIRVPVSAVRPKRS</sequence>
<proteinExistence type="predicted"/>
<feature type="region of interest" description="Disordered" evidence="1">
    <location>
        <begin position="1"/>
        <end position="78"/>
    </location>
</feature>